<sequence>MRLFHLMAFMSFLILPFTRTSQGCLLVPWLLFLPGVLGSLGPWVQVERFVVPRHVALGTNVSLECDYQVQQHATLYSLKWYKGSSQFYQYIPSKTEPHAVFSVPGLHQNQLVSGRDGRVVRVLGVGVGASDVYRCELVAEGPPFHTTQRSANMTVIVAPKGPPIITGGEGHYSLNQLLHLNCTTPPARPPPTLTWTLNGNKAPVGSVWTTDTTTTTTTTTTTGLEMAVSRLSVRVARRNFHQGVMTIVCKATLGSLYTRSHLVTLPEPSSTWYSSLNLYHASGSVRSFSSMVLEVVTNILGALLAHRSSHSSKKPVCVCVGASFLPVLPHGGGPVFCKDVDVTKHRGIHNLPGGPYHTHFSTRYGVAGDVTPDDIPQQRCNRTFEDTGVMDPNHTYMQREREDVPALSAVTSEIHNKKSTF</sequence>
<evidence type="ECO:0000313" key="5">
    <source>
        <dbReference type="Proteomes" id="UP001292094"/>
    </source>
</evidence>
<dbReference type="Gene3D" id="2.60.40.10">
    <property type="entry name" value="Immunoglobulins"/>
    <property type="match status" value="2"/>
</dbReference>
<protein>
    <recommendedName>
        <fullName evidence="3">Ig-like domain-containing protein</fullName>
    </recommendedName>
</protein>
<keyword evidence="2" id="KW-0732">Signal</keyword>
<keyword evidence="1" id="KW-1015">Disulfide bond</keyword>
<dbReference type="InterPro" id="IPR007110">
    <property type="entry name" value="Ig-like_dom"/>
</dbReference>
<dbReference type="PANTHER" id="PTHR21261:SF15">
    <property type="entry name" value="BEATEN PATH IIIA, ISOFORM D-RELATED"/>
    <property type="match status" value="1"/>
</dbReference>
<evidence type="ECO:0000256" key="2">
    <source>
        <dbReference type="SAM" id="SignalP"/>
    </source>
</evidence>
<reference evidence="4" key="1">
    <citation type="submission" date="2023-11" db="EMBL/GenBank/DDBJ databases">
        <title>Genome assemblies of two species of porcelain crab, Petrolisthes cinctipes and Petrolisthes manimaculis (Anomura: Porcellanidae).</title>
        <authorList>
            <person name="Angst P."/>
        </authorList>
    </citation>
    <scope>NUCLEOTIDE SEQUENCE</scope>
    <source>
        <strain evidence="4">PB745_02</strain>
        <tissue evidence="4">Gill</tissue>
    </source>
</reference>
<dbReference type="PROSITE" id="PS50835">
    <property type="entry name" value="IG_LIKE"/>
    <property type="match status" value="1"/>
</dbReference>
<dbReference type="InterPro" id="IPR013162">
    <property type="entry name" value="CD80_C2-set"/>
</dbReference>
<dbReference type="Proteomes" id="UP001292094">
    <property type="component" value="Unassembled WGS sequence"/>
</dbReference>
<feature type="domain" description="Ig-like" evidence="3">
    <location>
        <begin position="42"/>
        <end position="154"/>
    </location>
</feature>
<dbReference type="EMBL" id="JAWZYT010000937">
    <property type="protein sequence ID" value="KAK4317253.1"/>
    <property type="molecule type" value="Genomic_DNA"/>
</dbReference>
<dbReference type="SUPFAM" id="SSF48726">
    <property type="entry name" value="Immunoglobulin"/>
    <property type="match status" value="1"/>
</dbReference>
<feature type="chain" id="PRO_5041937585" description="Ig-like domain-containing protein" evidence="2">
    <location>
        <begin position="21"/>
        <end position="421"/>
    </location>
</feature>
<gene>
    <name evidence="4" type="ORF">Pmani_011666</name>
</gene>
<dbReference type="InterPro" id="IPR036179">
    <property type="entry name" value="Ig-like_dom_sf"/>
</dbReference>
<evidence type="ECO:0000256" key="1">
    <source>
        <dbReference type="ARBA" id="ARBA00023157"/>
    </source>
</evidence>
<evidence type="ECO:0000313" key="4">
    <source>
        <dbReference type="EMBL" id="KAK4317253.1"/>
    </source>
</evidence>
<feature type="signal peptide" evidence="2">
    <location>
        <begin position="1"/>
        <end position="20"/>
    </location>
</feature>
<comment type="caution">
    <text evidence="4">The sequence shown here is derived from an EMBL/GenBank/DDBJ whole genome shotgun (WGS) entry which is preliminary data.</text>
</comment>
<evidence type="ECO:0000259" key="3">
    <source>
        <dbReference type="PROSITE" id="PS50835"/>
    </source>
</evidence>
<accession>A0AAE1UB00</accession>
<keyword evidence="5" id="KW-1185">Reference proteome</keyword>
<dbReference type="Pfam" id="PF08205">
    <property type="entry name" value="C2-set_2"/>
    <property type="match status" value="1"/>
</dbReference>
<proteinExistence type="predicted"/>
<name>A0AAE1UB00_9EUCA</name>
<dbReference type="InterPro" id="IPR013783">
    <property type="entry name" value="Ig-like_fold"/>
</dbReference>
<dbReference type="AlphaFoldDB" id="A0AAE1UB00"/>
<organism evidence="4 5">
    <name type="scientific">Petrolisthes manimaculis</name>
    <dbReference type="NCBI Taxonomy" id="1843537"/>
    <lineage>
        <taxon>Eukaryota</taxon>
        <taxon>Metazoa</taxon>
        <taxon>Ecdysozoa</taxon>
        <taxon>Arthropoda</taxon>
        <taxon>Crustacea</taxon>
        <taxon>Multicrustacea</taxon>
        <taxon>Malacostraca</taxon>
        <taxon>Eumalacostraca</taxon>
        <taxon>Eucarida</taxon>
        <taxon>Decapoda</taxon>
        <taxon>Pleocyemata</taxon>
        <taxon>Anomura</taxon>
        <taxon>Galatheoidea</taxon>
        <taxon>Porcellanidae</taxon>
        <taxon>Petrolisthes</taxon>
    </lineage>
</organism>
<dbReference type="PANTHER" id="PTHR21261">
    <property type="entry name" value="BEAT PROTEIN"/>
    <property type="match status" value="1"/>
</dbReference>